<dbReference type="GO" id="GO:0032993">
    <property type="term" value="C:protein-DNA complex"/>
    <property type="evidence" value="ECO:0007669"/>
    <property type="project" value="TreeGrafter"/>
</dbReference>
<dbReference type="SUPFAM" id="SSF52172">
    <property type="entry name" value="CheY-like"/>
    <property type="match status" value="1"/>
</dbReference>
<gene>
    <name evidence="11" type="ORF">GH885_12545</name>
</gene>
<dbReference type="GO" id="GO:0006355">
    <property type="term" value="P:regulation of DNA-templated transcription"/>
    <property type="evidence" value="ECO:0007669"/>
    <property type="project" value="InterPro"/>
</dbReference>
<comment type="subcellular location">
    <subcellularLocation>
        <location evidence="1">Cytoplasm</location>
    </subcellularLocation>
</comment>
<dbReference type="InterPro" id="IPR011006">
    <property type="entry name" value="CheY-like_superfamily"/>
</dbReference>
<dbReference type="PANTHER" id="PTHR48111:SF40">
    <property type="entry name" value="PHOSPHATE REGULON TRANSCRIPTIONAL REGULATORY PROTEIN PHOB"/>
    <property type="match status" value="1"/>
</dbReference>
<dbReference type="Gene3D" id="1.10.10.10">
    <property type="entry name" value="Winged helix-like DNA-binding domain superfamily/Winged helix DNA-binding domain"/>
    <property type="match status" value="1"/>
</dbReference>
<evidence type="ECO:0000259" key="10">
    <source>
        <dbReference type="PROSITE" id="PS51755"/>
    </source>
</evidence>
<organism evidence="11 12">
    <name type="scientific">Gracilibacillus thailandensis</name>
    <dbReference type="NCBI Taxonomy" id="563735"/>
    <lineage>
        <taxon>Bacteria</taxon>
        <taxon>Bacillati</taxon>
        <taxon>Bacillota</taxon>
        <taxon>Bacilli</taxon>
        <taxon>Bacillales</taxon>
        <taxon>Bacillaceae</taxon>
        <taxon>Gracilibacillus</taxon>
    </lineage>
</organism>
<dbReference type="InterPro" id="IPR016032">
    <property type="entry name" value="Sig_transdc_resp-reg_C-effctor"/>
</dbReference>
<evidence type="ECO:0000256" key="8">
    <source>
        <dbReference type="PROSITE-ProRule" id="PRU01091"/>
    </source>
</evidence>
<dbReference type="InterPro" id="IPR001867">
    <property type="entry name" value="OmpR/PhoB-type_DNA-bd"/>
</dbReference>
<comment type="caution">
    <text evidence="11">The sequence shown here is derived from an EMBL/GenBank/DDBJ whole genome shotgun (WGS) entry which is preliminary data.</text>
</comment>
<reference evidence="11 12" key="1">
    <citation type="submission" date="2019-10" db="EMBL/GenBank/DDBJ databases">
        <title>Gracilibacillus salitolerans sp. nov., a moderate halophile isolated from a saline soil in northwest China.</title>
        <authorList>
            <person name="Gan L."/>
        </authorList>
    </citation>
    <scope>NUCLEOTIDE SEQUENCE [LARGE SCALE GENOMIC DNA]</scope>
    <source>
        <strain evidence="11 12">TP2-8</strain>
    </source>
</reference>
<dbReference type="CDD" id="cd00383">
    <property type="entry name" value="trans_reg_C"/>
    <property type="match status" value="1"/>
</dbReference>
<dbReference type="SMART" id="SM00448">
    <property type="entry name" value="REC"/>
    <property type="match status" value="1"/>
</dbReference>
<dbReference type="PROSITE" id="PS51755">
    <property type="entry name" value="OMPR_PHOB"/>
    <property type="match status" value="1"/>
</dbReference>
<feature type="domain" description="OmpR/PhoB-type" evidence="10">
    <location>
        <begin position="132"/>
        <end position="230"/>
    </location>
</feature>
<dbReference type="Gene3D" id="3.40.50.2300">
    <property type="match status" value="1"/>
</dbReference>
<dbReference type="GO" id="GO:0000156">
    <property type="term" value="F:phosphorelay response regulator activity"/>
    <property type="evidence" value="ECO:0007669"/>
    <property type="project" value="TreeGrafter"/>
</dbReference>
<protein>
    <submittedName>
        <fullName evidence="11">Response regulator</fullName>
    </submittedName>
</protein>
<proteinExistence type="predicted"/>
<dbReference type="InterPro" id="IPR039420">
    <property type="entry name" value="WalR-like"/>
</dbReference>
<accession>A0A6N7QYC1</accession>
<evidence type="ECO:0000256" key="2">
    <source>
        <dbReference type="ARBA" id="ARBA00022553"/>
    </source>
</evidence>
<dbReference type="InterPro" id="IPR001789">
    <property type="entry name" value="Sig_transdc_resp-reg_receiver"/>
</dbReference>
<keyword evidence="5 8" id="KW-0238">DNA-binding</keyword>
<dbReference type="Pfam" id="PF00072">
    <property type="entry name" value="Response_reg"/>
    <property type="match status" value="1"/>
</dbReference>
<evidence type="ECO:0000256" key="6">
    <source>
        <dbReference type="ARBA" id="ARBA00023163"/>
    </source>
</evidence>
<evidence type="ECO:0000256" key="5">
    <source>
        <dbReference type="ARBA" id="ARBA00023125"/>
    </source>
</evidence>
<dbReference type="GO" id="GO:0005829">
    <property type="term" value="C:cytosol"/>
    <property type="evidence" value="ECO:0007669"/>
    <property type="project" value="TreeGrafter"/>
</dbReference>
<keyword evidence="12" id="KW-1185">Reference proteome</keyword>
<evidence type="ECO:0000313" key="11">
    <source>
        <dbReference type="EMBL" id="MRI67163.1"/>
    </source>
</evidence>
<evidence type="ECO:0000256" key="7">
    <source>
        <dbReference type="PROSITE-ProRule" id="PRU00169"/>
    </source>
</evidence>
<sequence length="231" mass="26310">MLNRASILVVDDDADIRHLIGIYLQEAGMQYKEAKSGTEALILLENESFDLIILDFMMDDADGLHVLNFLHAHQIETPIIVLSALTEIKGKIENLGLVADDYVAKPFIPNKLIARVIAILRGSQNPSTIVSLNRIECGPIILNERSRSVEKHKIKYSLSQTECDLLSMFMRHPGQIFTKDEMYTLVWKHDIFDTNKLDTHIQSLRNKIEDDPKSPQHIKTIRGIGYRFEGE</sequence>
<feature type="modified residue" description="4-aspartylphosphate" evidence="7">
    <location>
        <position position="55"/>
    </location>
</feature>
<dbReference type="InterPro" id="IPR036388">
    <property type="entry name" value="WH-like_DNA-bd_sf"/>
</dbReference>
<dbReference type="GO" id="GO:0000976">
    <property type="term" value="F:transcription cis-regulatory region binding"/>
    <property type="evidence" value="ECO:0007669"/>
    <property type="project" value="TreeGrafter"/>
</dbReference>
<dbReference type="EMBL" id="WJEE01000026">
    <property type="protein sequence ID" value="MRI67163.1"/>
    <property type="molecule type" value="Genomic_DNA"/>
</dbReference>
<keyword evidence="3" id="KW-0902">Two-component regulatory system</keyword>
<name>A0A6N7QYC1_9BACI</name>
<feature type="domain" description="Response regulatory" evidence="9">
    <location>
        <begin position="6"/>
        <end position="120"/>
    </location>
</feature>
<evidence type="ECO:0000313" key="12">
    <source>
        <dbReference type="Proteomes" id="UP000435187"/>
    </source>
</evidence>
<keyword evidence="6" id="KW-0804">Transcription</keyword>
<dbReference type="CDD" id="cd17574">
    <property type="entry name" value="REC_OmpR"/>
    <property type="match status" value="1"/>
</dbReference>
<dbReference type="Proteomes" id="UP000435187">
    <property type="component" value="Unassembled WGS sequence"/>
</dbReference>
<dbReference type="SUPFAM" id="SSF46894">
    <property type="entry name" value="C-terminal effector domain of the bipartite response regulators"/>
    <property type="match status" value="1"/>
</dbReference>
<dbReference type="RefSeq" id="WP_153835770.1">
    <property type="nucleotide sequence ID" value="NZ_JBHUMW010000008.1"/>
</dbReference>
<dbReference type="PANTHER" id="PTHR48111">
    <property type="entry name" value="REGULATOR OF RPOS"/>
    <property type="match status" value="1"/>
</dbReference>
<evidence type="ECO:0000256" key="4">
    <source>
        <dbReference type="ARBA" id="ARBA00023015"/>
    </source>
</evidence>
<dbReference type="PROSITE" id="PS50110">
    <property type="entry name" value="RESPONSE_REGULATORY"/>
    <property type="match status" value="1"/>
</dbReference>
<dbReference type="AlphaFoldDB" id="A0A6N7QYC1"/>
<evidence type="ECO:0000259" key="9">
    <source>
        <dbReference type="PROSITE" id="PS50110"/>
    </source>
</evidence>
<keyword evidence="4" id="KW-0805">Transcription regulation</keyword>
<keyword evidence="2 7" id="KW-0597">Phosphoprotein</keyword>
<evidence type="ECO:0000256" key="1">
    <source>
        <dbReference type="ARBA" id="ARBA00004496"/>
    </source>
</evidence>
<dbReference type="SMART" id="SM00862">
    <property type="entry name" value="Trans_reg_C"/>
    <property type="match status" value="1"/>
</dbReference>
<dbReference type="Pfam" id="PF00486">
    <property type="entry name" value="Trans_reg_C"/>
    <property type="match status" value="1"/>
</dbReference>
<feature type="DNA-binding region" description="OmpR/PhoB-type" evidence="8">
    <location>
        <begin position="132"/>
        <end position="230"/>
    </location>
</feature>
<evidence type="ECO:0000256" key="3">
    <source>
        <dbReference type="ARBA" id="ARBA00023012"/>
    </source>
</evidence>